<dbReference type="EMBL" id="MHIB01000044">
    <property type="protein sequence ID" value="OGY43085.1"/>
    <property type="molecule type" value="Genomic_DNA"/>
</dbReference>
<sequence>MKCVVRDSMVYIPPSLDDAGFKVLSETPVRRASGKIAIPQNRMGDFKKVGNFVIEKNQVVDLEGKANKGYEALKLFFESEELGFFNEVSSCYGQLRDTLSQLTHGARYLAWERSTPEAKFFDRYLLQYAVGCTGVQRFGESLRHYEEFQKLCKNTQQLKREREPVEGLGKIIIDDYSYMAIASQVVSCIEGYRTDLVLQAMDEIRERYPMPFGLGK</sequence>
<reference evidence="1 2" key="1">
    <citation type="journal article" date="2016" name="Nat. Commun.">
        <title>Thousands of microbial genomes shed light on interconnected biogeochemical processes in an aquifer system.</title>
        <authorList>
            <person name="Anantharaman K."/>
            <person name="Brown C.T."/>
            <person name="Hug L.A."/>
            <person name="Sharon I."/>
            <person name="Castelle C.J."/>
            <person name="Probst A.J."/>
            <person name="Thomas B.C."/>
            <person name="Singh A."/>
            <person name="Wilkins M.J."/>
            <person name="Karaoz U."/>
            <person name="Brodie E.L."/>
            <person name="Williams K.H."/>
            <person name="Hubbard S.S."/>
            <person name="Banfield J.F."/>
        </authorList>
    </citation>
    <scope>NUCLEOTIDE SEQUENCE [LARGE SCALE GENOMIC DNA]</scope>
</reference>
<name>A0A1G1XSM8_9BACT</name>
<evidence type="ECO:0000313" key="1">
    <source>
        <dbReference type="EMBL" id="OGY43085.1"/>
    </source>
</evidence>
<gene>
    <name evidence="1" type="ORF">A2729_04995</name>
</gene>
<evidence type="ECO:0000313" key="2">
    <source>
        <dbReference type="Proteomes" id="UP000178930"/>
    </source>
</evidence>
<comment type="caution">
    <text evidence="1">The sequence shown here is derived from an EMBL/GenBank/DDBJ whole genome shotgun (WGS) entry which is preliminary data.</text>
</comment>
<dbReference type="Proteomes" id="UP000178930">
    <property type="component" value="Unassembled WGS sequence"/>
</dbReference>
<accession>A0A1G1XSM8</accession>
<organism evidence="1 2">
    <name type="scientific">Candidatus Buchananbacteria bacterium RIFCSPHIGHO2_01_FULL_39_14</name>
    <dbReference type="NCBI Taxonomy" id="1797532"/>
    <lineage>
        <taxon>Bacteria</taxon>
        <taxon>Candidatus Buchananiibacteriota</taxon>
    </lineage>
</organism>
<dbReference type="AlphaFoldDB" id="A0A1G1XSM8"/>
<protein>
    <submittedName>
        <fullName evidence="1">Uncharacterized protein</fullName>
    </submittedName>
</protein>
<proteinExistence type="predicted"/>